<dbReference type="PANTHER" id="PTHR11941">
    <property type="entry name" value="ENOYL-COA HYDRATASE-RELATED"/>
    <property type="match status" value="1"/>
</dbReference>
<evidence type="ECO:0000313" key="4">
    <source>
        <dbReference type="Proteomes" id="UP000053257"/>
    </source>
</evidence>
<evidence type="ECO:0000256" key="1">
    <source>
        <dbReference type="ARBA" id="ARBA00005254"/>
    </source>
</evidence>
<dbReference type="GO" id="GO:0006635">
    <property type="term" value="P:fatty acid beta-oxidation"/>
    <property type="evidence" value="ECO:0007669"/>
    <property type="project" value="TreeGrafter"/>
</dbReference>
<dbReference type="Proteomes" id="UP000053257">
    <property type="component" value="Unassembled WGS sequence"/>
</dbReference>
<dbReference type="Gene3D" id="3.90.226.10">
    <property type="entry name" value="2-enoyl-CoA Hydratase, Chain A, domain 1"/>
    <property type="match status" value="1"/>
</dbReference>
<dbReference type="EMBL" id="KN840444">
    <property type="protein sequence ID" value="KIP11753.1"/>
    <property type="molecule type" value="Genomic_DNA"/>
</dbReference>
<keyword evidence="4" id="KW-1185">Reference proteome</keyword>
<dbReference type="PROSITE" id="PS00166">
    <property type="entry name" value="ENOYL_COA_HYDRATASE"/>
    <property type="match status" value="1"/>
</dbReference>
<protein>
    <recommendedName>
        <fullName evidence="5">Enoyl-CoA hydratase</fullName>
    </recommendedName>
</protein>
<dbReference type="HOGENOM" id="CLU_009834_7_6_1"/>
<evidence type="ECO:0000313" key="3">
    <source>
        <dbReference type="EMBL" id="KIP11753.1"/>
    </source>
</evidence>
<dbReference type="GO" id="GO:0005739">
    <property type="term" value="C:mitochondrion"/>
    <property type="evidence" value="ECO:0007669"/>
    <property type="project" value="TreeGrafter"/>
</dbReference>
<dbReference type="CDD" id="cd06558">
    <property type="entry name" value="crotonase-like"/>
    <property type="match status" value="1"/>
</dbReference>
<dbReference type="SUPFAM" id="SSF52096">
    <property type="entry name" value="ClpP/crotonase"/>
    <property type="match status" value="1"/>
</dbReference>
<dbReference type="STRING" id="745531.A0A0C3PVA1"/>
<gene>
    <name evidence="3" type="ORF">PHLGIDRAFT_27759</name>
</gene>
<dbReference type="Pfam" id="PF00378">
    <property type="entry name" value="ECH_1"/>
    <property type="match status" value="1"/>
</dbReference>
<accession>A0A0C3PVA1</accession>
<dbReference type="AlphaFoldDB" id="A0A0C3PVA1"/>
<name>A0A0C3PVA1_PHLG1</name>
<dbReference type="PANTHER" id="PTHR11941:SF158">
    <property type="entry name" value="ENOYL-COA HYDRATASE (AFU_ORTHOLOGUE AFUA_2G10650)"/>
    <property type="match status" value="1"/>
</dbReference>
<organism evidence="3 4">
    <name type="scientific">Phlebiopsis gigantea (strain 11061_1 CR5-6)</name>
    <name type="common">White-rot fungus</name>
    <name type="synonym">Peniophora gigantea</name>
    <dbReference type="NCBI Taxonomy" id="745531"/>
    <lineage>
        <taxon>Eukaryota</taxon>
        <taxon>Fungi</taxon>
        <taxon>Dikarya</taxon>
        <taxon>Basidiomycota</taxon>
        <taxon>Agaricomycotina</taxon>
        <taxon>Agaricomycetes</taxon>
        <taxon>Polyporales</taxon>
        <taxon>Phanerochaetaceae</taxon>
        <taxon>Phlebiopsis</taxon>
    </lineage>
</organism>
<sequence length="281" mass="30392">MQYQVPTHSNEIKVSFPVDHVMLLTLNRPKSLNAMTPAMDSDIDKVLTWFEDEPSLWVSILTGEGRAFCAGADLIAWNDRAHSDKTPESEAEDGAKHVNGFGSISRRQSSCKPMIAAVNGGSYGGGTEMVLNCDIVIASEEAVFALPEVKRGVLASMGVIPRLARVAGHQLAAEMLLLGRPVSAHEAAARFGFVNKVVPKSDVITTALAWAKEIAGNSPDSVQATKRALILSNQLGDVEDVVKTHFRSKEMLRVYASDNIKNGLLAFAQKRKPTWGNPAKL</sequence>
<proteinExistence type="inferred from homology"/>
<dbReference type="InterPro" id="IPR001753">
    <property type="entry name" value="Enoyl-CoA_hydra/iso"/>
</dbReference>
<evidence type="ECO:0008006" key="5">
    <source>
        <dbReference type="Google" id="ProtNLM"/>
    </source>
</evidence>
<dbReference type="InterPro" id="IPR029045">
    <property type="entry name" value="ClpP/crotonase-like_dom_sf"/>
</dbReference>
<dbReference type="InterPro" id="IPR018376">
    <property type="entry name" value="Enoyl-CoA_hyd/isom_CS"/>
</dbReference>
<reference evidence="3 4" key="1">
    <citation type="journal article" date="2014" name="PLoS Genet.">
        <title>Analysis of the Phlebiopsis gigantea genome, transcriptome and secretome provides insight into its pioneer colonization strategies of wood.</title>
        <authorList>
            <person name="Hori C."/>
            <person name="Ishida T."/>
            <person name="Igarashi K."/>
            <person name="Samejima M."/>
            <person name="Suzuki H."/>
            <person name="Master E."/>
            <person name="Ferreira P."/>
            <person name="Ruiz-Duenas F.J."/>
            <person name="Held B."/>
            <person name="Canessa P."/>
            <person name="Larrondo L.F."/>
            <person name="Schmoll M."/>
            <person name="Druzhinina I.S."/>
            <person name="Kubicek C.P."/>
            <person name="Gaskell J.A."/>
            <person name="Kersten P."/>
            <person name="St John F."/>
            <person name="Glasner J."/>
            <person name="Sabat G."/>
            <person name="Splinter BonDurant S."/>
            <person name="Syed K."/>
            <person name="Yadav J."/>
            <person name="Mgbeahuruike A.C."/>
            <person name="Kovalchuk A."/>
            <person name="Asiegbu F.O."/>
            <person name="Lackner G."/>
            <person name="Hoffmeister D."/>
            <person name="Rencoret J."/>
            <person name="Gutierrez A."/>
            <person name="Sun H."/>
            <person name="Lindquist E."/>
            <person name="Barry K."/>
            <person name="Riley R."/>
            <person name="Grigoriev I.V."/>
            <person name="Henrissat B."/>
            <person name="Kues U."/>
            <person name="Berka R.M."/>
            <person name="Martinez A.T."/>
            <person name="Covert S.F."/>
            <person name="Blanchette R.A."/>
            <person name="Cullen D."/>
        </authorList>
    </citation>
    <scope>NUCLEOTIDE SEQUENCE [LARGE SCALE GENOMIC DNA]</scope>
    <source>
        <strain evidence="3 4">11061_1 CR5-6</strain>
    </source>
</reference>
<evidence type="ECO:0000256" key="2">
    <source>
        <dbReference type="RuleBase" id="RU003707"/>
    </source>
</evidence>
<dbReference type="GO" id="GO:0003824">
    <property type="term" value="F:catalytic activity"/>
    <property type="evidence" value="ECO:0007669"/>
    <property type="project" value="InterPro"/>
</dbReference>
<comment type="similarity">
    <text evidence="1 2">Belongs to the enoyl-CoA hydratase/isomerase family.</text>
</comment>
<dbReference type="OrthoDB" id="2139957at2759"/>